<dbReference type="PROSITE" id="PS50887">
    <property type="entry name" value="GGDEF"/>
    <property type="match status" value="1"/>
</dbReference>
<dbReference type="RefSeq" id="WP_069967618.1">
    <property type="nucleotide sequence ID" value="NZ_CM124774.1"/>
</dbReference>
<dbReference type="PANTHER" id="PTHR33121:SF70">
    <property type="entry name" value="SIGNALING PROTEIN YKOW"/>
    <property type="match status" value="1"/>
</dbReference>
<dbReference type="SUPFAM" id="SSF55073">
    <property type="entry name" value="Nucleotide cyclase"/>
    <property type="match status" value="1"/>
</dbReference>
<dbReference type="InterPro" id="IPR000160">
    <property type="entry name" value="GGDEF_dom"/>
</dbReference>
<dbReference type="InterPro" id="IPR035919">
    <property type="entry name" value="EAL_sf"/>
</dbReference>
<dbReference type="STRING" id="1781255.BH720_12860"/>
<dbReference type="OrthoDB" id="425396at2"/>
<dbReference type="CDD" id="cd01948">
    <property type="entry name" value="EAL"/>
    <property type="match status" value="1"/>
</dbReference>
<dbReference type="Pfam" id="PF00563">
    <property type="entry name" value="EAL"/>
    <property type="match status" value="1"/>
</dbReference>
<evidence type="ECO:0000256" key="1">
    <source>
        <dbReference type="SAM" id="Phobius"/>
    </source>
</evidence>
<evidence type="ECO:0000313" key="4">
    <source>
        <dbReference type="EMBL" id="OEJ74765.1"/>
    </source>
</evidence>
<dbReference type="Gene3D" id="3.20.20.450">
    <property type="entry name" value="EAL domain"/>
    <property type="match status" value="1"/>
</dbReference>
<feature type="transmembrane region" description="Helical" evidence="1">
    <location>
        <begin position="354"/>
        <end position="372"/>
    </location>
</feature>
<dbReference type="Pfam" id="PF05226">
    <property type="entry name" value="CHASE2"/>
    <property type="match status" value="1"/>
</dbReference>
<dbReference type="Gene3D" id="3.30.70.270">
    <property type="match status" value="1"/>
</dbReference>
<organism evidence="4">
    <name type="scientific">Desertifilum tharense IPPAS B-1220</name>
    <dbReference type="NCBI Taxonomy" id="1781255"/>
    <lineage>
        <taxon>Bacteria</taxon>
        <taxon>Bacillati</taxon>
        <taxon>Cyanobacteriota</taxon>
        <taxon>Cyanophyceae</taxon>
        <taxon>Desertifilales</taxon>
        <taxon>Desertifilaceae</taxon>
        <taxon>Desertifilum</taxon>
    </lineage>
</organism>
<protein>
    <recommendedName>
        <fullName evidence="5">Diguanylate cyclase</fullName>
    </recommendedName>
</protein>
<feature type="transmembrane region" description="Helical" evidence="1">
    <location>
        <begin position="378"/>
        <end position="396"/>
    </location>
</feature>
<feature type="domain" description="GGDEF" evidence="3">
    <location>
        <begin position="448"/>
        <end position="633"/>
    </location>
</feature>
<dbReference type="SMART" id="SM00267">
    <property type="entry name" value="GGDEF"/>
    <property type="match status" value="1"/>
</dbReference>
<keyword evidence="1" id="KW-0472">Membrane</keyword>
<reference evidence="4" key="1">
    <citation type="submission" date="2016-09" db="EMBL/GenBank/DDBJ databases">
        <title>Draft genome of thermotolerant cyanobacterium Desertifilum sp. strain IPPAS B-1220.</title>
        <authorList>
            <person name="Sinetova M.A."/>
            <person name="Bolakhan K."/>
            <person name="Zayadan B.K."/>
            <person name="Mironov K.S."/>
            <person name="Ustinova V."/>
            <person name="Kupriyanova E.V."/>
            <person name="Sidorov R.A."/>
            <person name="Skrypnik A.N."/>
            <person name="Gogoleva N.E."/>
            <person name="Gogolev Y.V."/>
            <person name="Los D.A."/>
        </authorList>
    </citation>
    <scope>NUCLEOTIDE SEQUENCE [LARGE SCALE GENOMIC DNA]</scope>
    <source>
        <strain evidence="4">IPPAS B-1220</strain>
    </source>
</reference>
<comment type="caution">
    <text evidence="4">The sequence shown here is derived from an EMBL/GenBank/DDBJ whole genome shotgun (WGS) entry which is preliminary data.</text>
</comment>
<keyword evidence="1" id="KW-1133">Transmembrane helix</keyword>
<dbReference type="InterPro" id="IPR043128">
    <property type="entry name" value="Rev_trsase/Diguanyl_cyclase"/>
</dbReference>
<dbReference type="InterPro" id="IPR050706">
    <property type="entry name" value="Cyclic-di-GMP_PDE-like"/>
</dbReference>
<sequence length="946" mass="104795">MNWQFLRCYRQKPGRILDAPSWQRTLSGGIAAFVVAGIQSLGWFIPAEEMVYRTWYQLRGPQTWDSRIAIVAIDEAAIKELYGTTQSRQTYVKLLQALAPAKPSLIVLNVIVDEPAPEDVALAQQMQVGAPTVLTVAWNQEGNLKLPNPLLLQQAVGVGHVVNTAGADGITRTLPPEIQKIPALGVASYQAYLQRVLGSQACVPPSVQVSLGDGREFPQWYPACPDVLSSLPHPFWVNWPASKSQIQEYPILDVIRGQVNATAFTDKIVLVGPIVHGLDILQTPYDRNSPASGVHLQAAILHNLLNDNYLRPIALQSDRPLNLLLYVLGGCLIGYGVALRTSSNSVPWSLRRQLVVGVVLVGGLLVLSFVLFQNNYLLPAIPPIAIYTMIVGGEVIQERLKMRDRLRVSEQQLWKQAFYDNLTGLPNRALLLQRLEQATARAKWDSQYQFAVLFIELDRYKVINSHRGHSLSDQLLVAIAAKMQASLETQLNPKAEETGLQLFTLAHFSGDTFTILLENLDSLDDAIQVAEQIYALLSVPLSIDGQEVFCSVSIGIAASATPWASVDAAEATEGAESLTPMGLDTSPYAIYSSLTQHTGSRGGRQPEMILREAEIAMYQAKARGKVPFALFNRNLYREALGLLQLETDLRRAIAQSDLNLDRAIRRAAFYSDNPVGGFPADPSALSTMSDPPPPWSDSKVQSEFRLDYQPIVSLVDGKISAFEALVRWLHPQRGMISPVEFIPLAEETGLITSLGWWILREACCQLRAWQESFPQAIPVTMVVNLSAIQLMQLRVKEQIQLILHETGVDSRYLKLEITESGLMENVDATIELLEQLKALGIQLSIDDFGTGYSSLGRLHYLPVDTLKIDQSFIRRTTFEEESWEIVQTIITLAHNLNMTVVAEGVETPEQLARLKYLGCDYGQGYLFAKPLSSANATTLLMTNPQW</sequence>
<feature type="transmembrane region" description="Helical" evidence="1">
    <location>
        <begin position="323"/>
        <end position="342"/>
    </location>
</feature>
<feature type="domain" description="EAL" evidence="2">
    <location>
        <begin position="688"/>
        <end position="944"/>
    </location>
</feature>
<gene>
    <name evidence="4" type="ORF">BH720_12860</name>
</gene>
<evidence type="ECO:0000259" key="2">
    <source>
        <dbReference type="PROSITE" id="PS50883"/>
    </source>
</evidence>
<dbReference type="GO" id="GO:0071111">
    <property type="term" value="F:cyclic-guanylate-specific phosphodiesterase activity"/>
    <property type="evidence" value="ECO:0007669"/>
    <property type="project" value="InterPro"/>
</dbReference>
<dbReference type="InterPro" id="IPR001633">
    <property type="entry name" value="EAL_dom"/>
</dbReference>
<name>A0A1E5QJA5_9CYAN</name>
<dbReference type="Pfam" id="PF00990">
    <property type="entry name" value="GGDEF"/>
    <property type="match status" value="1"/>
</dbReference>
<accession>A0A1E5QJA5</accession>
<keyword evidence="1" id="KW-0812">Transmembrane</keyword>
<dbReference type="PANTHER" id="PTHR33121">
    <property type="entry name" value="CYCLIC DI-GMP PHOSPHODIESTERASE PDEF"/>
    <property type="match status" value="1"/>
</dbReference>
<dbReference type="PROSITE" id="PS50883">
    <property type="entry name" value="EAL"/>
    <property type="match status" value="1"/>
</dbReference>
<dbReference type="SMART" id="SM00052">
    <property type="entry name" value="EAL"/>
    <property type="match status" value="1"/>
</dbReference>
<dbReference type="AlphaFoldDB" id="A0A1E5QJA5"/>
<proteinExistence type="predicted"/>
<dbReference type="InterPro" id="IPR007890">
    <property type="entry name" value="CHASE2"/>
</dbReference>
<evidence type="ECO:0000259" key="3">
    <source>
        <dbReference type="PROSITE" id="PS50887"/>
    </source>
</evidence>
<evidence type="ECO:0008006" key="5">
    <source>
        <dbReference type="Google" id="ProtNLM"/>
    </source>
</evidence>
<dbReference type="EMBL" id="MJGC01000061">
    <property type="protein sequence ID" value="OEJ74765.1"/>
    <property type="molecule type" value="Genomic_DNA"/>
</dbReference>
<dbReference type="InterPro" id="IPR029787">
    <property type="entry name" value="Nucleotide_cyclase"/>
</dbReference>
<dbReference type="SMART" id="SM01080">
    <property type="entry name" value="CHASE2"/>
    <property type="match status" value="1"/>
</dbReference>
<dbReference type="CDD" id="cd01949">
    <property type="entry name" value="GGDEF"/>
    <property type="match status" value="1"/>
</dbReference>
<dbReference type="NCBIfam" id="TIGR00254">
    <property type="entry name" value="GGDEF"/>
    <property type="match status" value="1"/>
</dbReference>
<dbReference type="SUPFAM" id="SSF141868">
    <property type="entry name" value="EAL domain-like"/>
    <property type="match status" value="1"/>
</dbReference>